<dbReference type="InterPro" id="IPR016197">
    <property type="entry name" value="Chromo-like_dom_sf"/>
</dbReference>
<feature type="compositionally biased region" description="Basic and acidic residues" evidence="2">
    <location>
        <begin position="155"/>
        <end position="169"/>
    </location>
</feature>
<sequence length="1118" mass="125075">MEKATATTKVAGRRQRGMDSSPAHEGDGVPVGFRRREAVAEMAHTAAELAAAAAWRGGGPSGNGTRPEMGGGDGARRAWRDGGRGRGRGRPLELMKRVEIGRSLLGQCVQNLEEVLESVRRENRRAEVVGGARGSFKSGGFSSVSARAIPGVGGRADDRRSQDDHRTPEDKIAALQAYRRAKGLCHTCGEKWSKEYKCGPTVQLHIVEELLGMFPSEAADGCDSDCREDEVTESEGVLCQISKEAILEFADKLSTQQYFCPAIKVKVADGGSIFDEPQGLPPSRVFDHSIPLLPGAKPVNLHPYRYNPAQKDEIEKQVREMLQQGVIQPSANPFSSLVLLVLKKDGTWRFCIDYHHLNAIIVKNRYPLPIIDELLDELLGACVFTSLDLRAGFHKIHMKLEDEHKTAFKTHNGYYEFRVKRSKCTFASSQLTYLGHVISDAGVSTDPKNIAAVVRWAVPQNVKEVRGFLGLAGYYRKFVRHFGVISRPLTDLLKKHVVFVWTSEHQAAFDALKAALTSAPVLALPDFTQTFEIETDASDRGVGAVLMQVDHWRSYLQFGEFIIRTDQRSLIHLGDQRLATLWQQKALTKLLGLQYKLVYRKGVENRAADALSRCDSPEILQLSALSVCVPSWLDEVRDSYASHPHTSSLLSQVLLQPESAPHFSVTDGVLRYKGRIWLGHNVGLQQKVLGALHNAAVGDHSGVQVTYTRLRRLFAWPGLKKSVQLFVDSCSMCKQAKAERVRYPGLLQPLPVPEHAWQVVSLDFIEGLPLSLGFNCILVVVDKFSRYAHFIALAHPFTAFDVALAYMQNVYKLHGLPQSMISDRDCIFTSNLWSELFKLTDTQLRMSSAYHPQTDGQTERVNQCLETFLRCFVHACPRKWFRWLALAEFWYNTTPHSALGTTPFEALYGHPPRHFGVRYIAECAVPDLTEWLQERQIITNLLRQHHLRAQQRTKSQADKHRSDRVFAVGDWVFLKVTARVGPVAYRLQPPYDCAIHPVVHVSQLRKASPPQSAVAVRPLPLVESEELIPVQIIARRLYKRGAAAVEQVKVRWMGQSSSDATWEDLAVLKQKFPTVPAWGQAGCPEGGHVTADDNPIKTIRRSARERRPNTRVTGPEWV</sequence>
<dbReference type="SUPFAM" id="SSF53098">
    <property type="entry name" value="Ribonuclease H-like"/>
    <property type="match status" value="1"/>
</dbReference>
<organism evidence="4 5">
    <name type="scientific">Oryza sativa subsp. japonica</name>
    <name type="common">Rice</name>
    <dbReference type="NCBI Taxonomy" id="39947"/>
    <lineage>
        <taxon>Eukaryota</taxon>
        <taxon>Viridiplantae</taxon>
        <taxon>Streptophyta</taxon>
        <taxon>Embryophyta</taxon>
        <taxon>Tracheophyta</taxon>
        <taxon>Spermatophyta</taxon>
        <taxon>Magnoliopsida</taxon>
        <taxon>Liliopsida</taxon>
        <taxon>Poales</taxon>
        <taxon>Poaceae</taxon>
        <taxon>BOP clade</taxon>
        <taxon>Oryzoideae</taxon>
        <taxon>Oryzeae</taxon>
        <taxon>Oryzinae</taxon>
        <taxon>Oryza</taxon>
        <taxon>Oryza sativa</taxon>
    </lineage>
</organism>
<dbReference type="InterPro" id="IPR050951">
    <property type="entry name" value="Retrovirus_Pol_polyprotein"/>
</dbReference>
<dbReference type="FunFam" id="3.30.70.270:FF:000020">
    <property type="entry name" value="Transposon Tf2-6 polyprotein-like Protein"/>
    <property type="match status" value="1"/>
</dbReference>
<dbReference type="Pfam" id="PF17921">
    <property type="entry name" value="Integrase_H2C2"/>
    <property type="match status" value="1"/>
</dbReference>
<feature type="region of interest" description="Disordered" evidence="2">
    <location>
        <begin position="1"/>
        <end position="30"/>
    </location>
</feature>
<dbReference type="CDD" id="cd01647">
    <property type="entry name" value="RT_LTR"/>
    <property type="match status" value="1"/>
</dbReference>
<evidence type="ECO:0000259" key="3">
    <source>
        <dbReference type="PROSITE" id="PS50994"/>
    </source>
</evidence>
<feature type="region of interest" description="Disordered" evidence="2">
    <location>
        <begin position="147"/>
        <end position="169"/>
    </location>
</feature>
<dbReference type="Pfam" id="PF00385">
    <property type="entry name" value="Chromo"/>
    <property type="match status" value="1"/>
</dbReference>
<dbReference type="InterPro" id="IPR023780">
    <property type="entry name" value="Chromo_domain"/>
</dbReference>
<dbReference type="PANTHER" id="PTHR37984">
    <property type="entry name" value="PROTEIN CBG26694"/>
    <property type="match status" value="1"/>
</dbReference>
<dbReference type="InterPro" id="IPR041577">
    <property type="entry name" value="RT_RNaseH_2"/>
</dbReference>
<dbReference type="SUPFAM" id="SSF54160">
    <property type="entry name" value="Chromo domain-like"/>
    <property type="match status" value="1"/>
</dbReference>
<dbReference type="EMBL" id="AC087412">
    <property type="protein sequence ID" value="AAP68381.1"/>
    <property type="molecule type" value="Genomic_DNA"/>
</dbReference>
<dbReference type="Gene3D" id="3.30.70.270">
    <property type="match status" value="2"/>
</dbReference>
<dbReference type="InterPro" id="IPR008552">
    <property type="entry name" value="DUF834"/>
</dbReference>
<gene>
    <name evidence="4" type="primary">OSJNBb0070O09.11</name>
</gene>
<protein>
    <submittedName>
        <fullName evidence="4">Polyprotein</fullName>
    </submittedName>
</protein>
<feature type="region of interest" description="Disordered" evidence="2">
    <location>
        <begin position="55"/>
        <end position="88"/>
    </location>
</feature>
<reference evidence="5" key="2">
    <citation type="journal article" date="2008" name="Nucleic Acids Res.">
        <title>The rice annotation project database (RAP-DB): 2008 update.</title>
        <authorList>
            <consortium name="The rice annotation project (RAP)"/>
        </authorList>
    </citation>
    <scope>GENOME REANNOTATION</scope>
    <source>
        <strain evidence="5">cv. Nipponbare</strain>
    </source>
</reference>
<evidence type="ECO:0000313" key="4">
    <source>
        <dbReference type="EMBL" id="AAP68381.1"/>
    </source>
</evidence>
<dbReference type="InterPro" id="IPR036397">
    <property type="entry name" value="RNaseH_sf"/>
</dbReference>
<keyword evidence="1" id="KW-0511">Multifunctional enzyme</keyword>
<dbReference type="Gene3D" id="1.10.340.70">
    <property type="match status" value="1"/>
</dbReference>
<feature type="domain" description="Integrase catalytic" evidence="3">
    <location>
        <begin position="747"/>
        <end position="911"/>
    </location>
</feature>
<dbReference type="Pfam" id="PF17919">
    <property type="entry name" value="RT_RNaseH_2"/>
    <property type="match status" value="1"/>
</dbReference>
<dbReference type="InterPro" id="IPR041588">
    <property type="entry name" value="Integrase_H2C2"/>
</dbReference>
<dbReference type="Pfam" id="PF05754">
    <property type="entry name" value="DUF834"/>
    <property type="match status" value="1"/>
</dbReference>
<dbReference type="Proteomes" id="UP000000763">
    <property type="component" value="Chromosome 3"/>
</dbReference>
<dbReference type="GO" id="GO:0003824">
    <property type="term" value="F:catalytic activity"/>
    <property type="evidence" value="ECO:0007669"/>
    <property type="project" value="UniProtKB-KW"/>
</dbReference>
<dbReference type="AlphaFoldDB" id="Q10F35"/>
<evidence type="ECO:0000256" key="2">
    <source>
        <dbReference type="SAM" id="MobiDB-lite"/>
    </source>
</evidence>
<dbReference type="InterPro" id="IPR043502">
    <property type="entry name" value="DNA/RNA_pol_sf"/>
</dbReference>
<reference evidence="5" key="1">
    <citation type="journal article" date="2005" name="Nature">
        <title>The map-based sequence of the rice genome.</title>
        <authorList>
            <consortium name="International rice genome sequencing project (IRGSP)"/>
            <person name="Matsumoto T."/>
            <person name="Wu J."/>
            <person name="Kanamori H."/>
            <person name="Katayose Y."/>
            <person name="Fujisawa M."/>
            <person name="Namiki N."/>
            <person name="Mizuno H."/>
            <person name="Yamamoto K."/>
            <person name="Antonio B.A."/>
            <person name="Baba T."/>
            <person name="Sakata K."/>
            <person name="Nagamura Y."/>
            <person name="Aoki H."/>
            <person name="Arikawa K."/>
            <person name="Arita K."/>
            <person name="Bito T."/>
            <person name="Chiden Y."/>
            <person name="Fujitsuka N."/>
            <person name="Fukunaka R."/>
            <person name="Hamada M."/>
            <person name="Harada C."/>
            <person name="Hayashi A."/>
            <person name="Hijishita S."/>
            <person name="Honda M."/>
            <person name="Hosokawa S."/>
            <person name="Ichikawa Y."/>
            <person name="Idonuma A."/>
            <person name="Iijima M."/>
            <person name="Ikeda M."/>
            <person name="Ikeno M."/>
            <person name="Ito K."/>
            <person name="Ito S."/>
            <person name="Ito T."/>
            <person name="Ito Y."/>
            <person name="Ito Y."/>
            <person name="Iwabuchi A."/>
            <person name="Kamiya K."/>
            <person name="Karasawa W."/>
            <person name="Kurita K."/>
            <person name="Katagiri S."/>
            <person name="Kikuta A."/>
            <person name="Kobayashi H."/>
            <person name="Kobayashi N."/>
            <person name="Machita K."/>
            <person name="Maehara T."/>
            <person name="Masukawa M."/>
            <person name="Mizubayashi T."/>
            <person name="Mukai Y."/>
            <person name="Nagasaki H."/>
            <person name="Nagata Y."/>
            <person name="Naito S."/>
            <person name="Nakashima M."/>
            <person name="Nakama Y."/>
            <person name="Nakamichi Y."/>
            <person name="Nakamura M."/>
            <person name="Meguro A."/>
            <person name="Negishi M."/>
            <person name="Ohta I."/>
            <person name="Ohta T."/>
            <person name="Okamoto M."/>
            <person name="Ono N."/>
            <person name="Saji S."/>
            <person name="Sakaguchi M."/>
            <person name="Sakai K."/>
            <person name="Shibata M."/>
            <person name="Shimokawa T."/>
            <person name="Song J."/>
            <person name="Takazaki Y."/>
            <person name="Terasawa K."/>
            <person name="Tsugane M."/>
            <person name="Tsuji K."/>
            <person name="Ueda S."/>
            <person name="Waki K."/>
            <person name="Yamagata H."/>
            <person name="Yamamoto M."/>
            <person name="Yamamoto S."/>
            <person name="Yamane H."/>
            <person name="Yoshiki S."/>
            <person name="Yoshihara R."/>
            <person name="Yukawa K."/>
            <person name="Zhong H."/>
            <person name="Yano M."/>
            <person name="Yuan Q."/>
            <person name="Ouyang S."/>
            <person name="Liu J."/>
            <person name="Jones K.M."/>
            <person name="Gansberger K."/>
            <person name="Moffat K."/>
            <person name="Hill J."/>
            <person name="Bera J."/>
            <person name="Fadrosh D."/>
            <person name="Jin S."/>
            <person name="Johri S."/>
            <person name="Kim M."/>
            <person name="Overton L."/>
            <person name="Reardon M."/>
            <person name="Tsitrin T."/>
            <person name="Vuong H."/>
            <person name="Weaver B."/>
            <person name="Ciecko A."/>
            <person name="Tallon L."/>
            <person name="Jackson J."/>
            <person name="Pai G."/>
            <person name="Aken S.V."/>
            <person name="Utterback T."/>
            <person name="Reidmuller S."/>
            <person name="Feldblyum T."/>
            <person name="Hsiao J."/>
            <person name="Zismann V."/>
            <person name="Iobst S."/>
            <person name="de Vazeille A.R."/>
            <person name="Buell C.R."/>
            <person name="Ying K."/>
            <person name="Li Y."/>
            <person name="Lu T."/>
            <person name="Huang Y."/>
            <person name="Zhao Q."/>
            <person name="Feng Q."/>
            <person name="Zhang L."/>
            <person name="Zhu J."/>
            <person name="Weng Q."/>
            <person name="Mu J."/>
            <person name="Lu Y."/>
            <person name="Fan D."/>
            <person name="Liu Y."/>
            <person name="Guan J."/>
            <person name="Zhang Y."/>
            <person name="Yu S."/>
            <person name="Liu X."/>
            <person name="Zhang Y."/>
            <person name="Hong G."/>
            <person name="Han B."/>
            <person name="Choisne N."/>
            <person name="Demange N."/>
            <person name="Orjeda G."/>
            <person name="Samain S."/>
            <person name="Cattolico L."/>
            <person name="Pelletier E."/>
            <person name="Couloux A."/>
            <person name="Segurens B."/>
            <person name="Wincker P."/>
            <person name="D'Hont A."/>
            <person name="Scarpelli C."/>
            <person name="Weissenbach J."/>
            <person name="Salanoubat M."/>
            <person name="Quetier F."/>
            <person name="Yu Y."/>
            <person name="Kim H.R."/>
            <person name="Rambo T."/>
            <person name="Currie J."/>
            <person name="Collura K."/>
            <person name="Luo M."/>
            <person name="Yang T."/>
            <person name="Ammiraju J.S.S."/>
            <person name="Engler F."/>
            <person name="Soderlund C."/>
            <person name="Wing R.A."/>
            <person name="Palmer L.E."/>
            <person name="de la Bastide M."/>
            <person name="Spiegel L."/>
            <person name="Nascimento L."/>
            <person name="Zutavern T."/>
            <person name="O'Shaughnessy A."/>
            <person name="Dike S."/>
            <person name="Dedhia N."/>
            <person name="Preston R."/>
            <person name="Balija V."/>
            <person name="McCombie W.R."/>
            <person name="Chow T."/>
            <person name="Chen H."/>
            <person name="Chung M."/>
            <person name="Chen C."/>
            <person name="Shaw J."/>
            <person name="Wu H."/>
            <person name="Hsiao K."/>
            <person name="Chao Y."/>
            <person name="Chu M."/>
            <person name="Cheng C."/>
            <person name="Hour A."/>
            <person name="Lee P."/>
            <person name="Lin S."/>
            <person name="Lin Y."/>
            <person name="Liou J."/>
            <person name="Liu S."/>
            <person name="Hsing Y."/>
            <person name="Raghuvanshi S."/>
            <person name="Mohanty A."/>
            <person name="Bharti A.K."/>
            <person name="Gaur A."/>
            <person name="Gupta V."/>
            <person name="Kumar D."/>
            <person name="Ravi V."/>
            <person name="Vij S."/>
            <person name="Kapur A."/>
            <person name="Khurana P."/>
            <person name="Khurana P."/>
            <person name="Khurana J.P."/>
            <person name="Tyagi A.K."/>
            <person name="Gaikwad K."/>
            <person name="Singh A."/>
            <person name="Dalal V."/>
            <person name="Srivastava S."/>
            <person name="Dixit A."/>
            <person name="Pal A.K."/>
            <person name="Ghazi I.A."/>
            <person name="Yadav M."/>
            <person name="Pandit A."/>
            <person name="Bhargava A."/>
            <person name="Sureshbabu K."/>
            <person name="Batra K."/>
            <person name="Sharma T.R."/>
            <person name="Mohapatra T."/>
            <person name="Singh N.K."/>
            <person name="Messing J."/>
            <person name="Nelson A.B."/>
            <person name="Fuks G."/>
            <person name="Kavchok S."/>
            <person name="Keizer G."/>
            <person name="Linton E."/>
            <person name="Llaca V."/>
            <person name="Song R."/>
            <person name="Tanyolac B."/>
            <person name="Young S."/>
            <person name="Ho-Il K."/>
            <person name="Hahn J.H."/>
            <person name="Sangsakoo G."/>
            <person name="Vanavichit A."/>
            <person name="de Mattos Luiz.A.T."/>
            <person name="Zimmer P.D."/>
            <person name="Malone G."/>
            <person name="Dellagostin O."/>
            <person name="de Oliveira A.C."/>
            <person name="Bevan M."/>
            <person name="Bancroft I."/>
            <person name="Minx P."/>
            <person name="Cordum H."/>
            <person name="Wilson R."/>
            <person name="Cheng Z."/>
            <person name="Jin W."/>
            <person name="Jiang J."/>
            <person name="Leong S.A."/>
            <person name="Iwama H."/>
            <person name="Gojobori T."/>
            <person name="Itoh T."/>
            <person name="Niimura Y."/>
            <person name="Fujii Y."/>
            <person name="Habara T."/>
            <person name="Sakai H."/>
            <person name="Sato Y."/>
            <person name="Wilson G."/>
            <person name="Kumar K."/>
            <person name="McCouch S."/>
            <person name="Juretic N."/>
            <person name="Hoen D."/>
            <person name="Wright S."/>
            <person name="Bruskiewich R."/>
            <person name="Bureau T."/>
            <person name="Miyao A."/>
            <person name="Hirochika H."/>
            <person name="Nishikawa T."/>
            <person name="Kadowaki K."/>
            <person name="Sugiura M."/>
            <person name="Burr B."/>
            <person name="Sasaki T."/>
        </authorList>
    </citation>
    <scope>NUCLEOTIDE SEQUENCE [LARGE SCALE GENOMIC DNA]</scope>
    <source>
        <strain evidence="5">cv. Nipponbare</strain>
    </source>
</reference>
<accession>Q10F35</accession>
<dbReference type="Gene3D" id="3.10.10.10">
    <property type="entry name" value="HIV Type 1 Reverse Transcriptase, subunit A, domain 1"/>
    <property type="match status" value="1"/>
</dbReference>
<dbReference type="InterPro" id="IPR001584">
    <property type="entry name" value="Integrase_cat-core"/>
</dbReference>
<dbReference type="SUPFAM" id="SSF56672">
    <property type="entry name" value="DNA/RNA polymerases"/>
    <property type="match status" value="1"/>
</dbReference>
<dbReference type="InterPro" id="IPR000477">
    <property type="entry name" value="RT_dom"/>
</dbReference>
<dbReference type="PROSITE" id="PS50994">
    <property type="entry name" value="INTEGRASE"/>
    <property type="match status" value="1"/>
</dbReference>
<dbReference type="GO" id="GO:0003676">
    <property type="term" value="F:nucleic acid binding"/>
    <property type="evidence" value="ECO:0007669"/>
    <property type="project" value="InterPro"/>
</dbReference>
<proteinExistence type="predicted"/>
<dbReference type="InterPro" id="IPR043128">
    <property type="entry name" value="Rev_trsase/Diguanyl_cyclase"/>
</dbReference>
<dbReference type="Gene3D" id="3.30.420.10">
    <property type="entry name" value="Ribonuclease H-like superfamily/Ribonuclease H"/>
    <property type="match status" value="1"/>
</dbReference>
<feature type="compositionally biased region" description="Basic and acidic residues" evidence="2">
    <location>
        <begin position="74"/>
        <end position="88"/>
    </location>
</feature>
<evidence type="ECO:0000256" key="1">
    <source>
        <dbReference type="ARBA" id="ARBA00023268"/>
    </source>
</evidence>
<dbReference type="PANTHER" id="PTHR37984:SF5">
    <property type="entry name" value="PROTEIN NYNRIN-LIKE"/>
    <property type="match status" value="1"/>
</dbReference>
<dbReference type="InterPro" id="IPR012337">
    <property type="entry name" value="RNaseH-like_sf"/>
</dbReference>
<dbReference type="Pfam" id="PF00078">
    <property type="entry name" value="RVT_1"/>
    <property type="match status" value="1"/>
</dbReference>
<dbReference type="GO" id="GO:0015074">
    <property type="term" value="P:DNA integration"/>
    <property type="evidence" value="ECO:0007669"/>
    <property type="project" value="InterPro"/>
</dbReference>
<name>Q10F35_ORYSJ</name>
<evidence type="ECO:0000313" key="5">
    <source>
        <dbReference type="Proteomes" id="UP000000763"/>
    </source>
</evidence>